<dbReference type="CDD" id="cd06993">
    <property type="entry name" value="cupin_CENP-C_C"/>
    <property type="match status" value="1"/>
</dbReference>
<dbReference type="PANTHER" id="PTHR16684">
    <property type="entry name" value="CENTROMERE PROTEIN C"/>
    <property type="match status" value="1"/>
</dbReference>
<feature type="compositionally biased region" description="Basic residues" evidence="7">
    <location>
        <begin position="62"/>
        <end position="72"/>
    </location>
</feature>
<dbReference type="GO" id="GO:0051315">
    <property type="term" value="P:attachment of mitotic spindle microtubules to kinetochore"/>
    <property type="evidence" value="ECO:0007669"/>
    <property type="project" value="TreeGrafter"/>
</dbReference>
<evidence type="ECO:0000256" key="7">
    <source>
        <dbReference type="SAM" id="MobiDB-lite"/>
    </source>
</evidence>
<dbReference type="OrthoDB" id="1939643at2759"/>
<dbReference type="InterPro" id="IPR011051">
    <property type="entry name" value="RmlC_Cupin_sf"/>
</dbReference>
<dbReference type="GO" id="GO:0000776">
    <property type="term" value="C:kinetochore"/>
    <property type="evidence" value="ECO:0007669"/>
    <property type="project" value="InterPro"/>
</dbReference>
<evidence type="ECO:0000313" key="10">
    <source>
        <dbReference type="Proteomes" id="UP000305067"/>
    </source>
</evidence>
<comment type="similarity">
    <text evidence="2">Belongs to the CENP-C/MIF2 family.</text>
</comment>
<dbReference type="GO" id="GO:0019237">
    <property type="term" value="F:centromeric DNA binding"/>
    <property type="evidence" value="ECO:0007669"/>
    <property type="project" value="InterPro"/>
</dbReference>
<dbReference type="EMBL" id="ML178814">
    <property type="protein sequence ID" value="TFL07235.1"/>
    <property type="molecule type" value="Genomic_DNA"/>
</dbReference>
<dbReference type="InterPro" id="IPR014710">
    <property type="entry name" value="RmlC-like_jellyroll"/>
</dbReference>
<proteinExistence type="inferred from homology"/>
<accession>A0A5C3QYY5</accession>
<feature type="compositionally biased region" description="Basic and acidic residues" evidence="7">
    <location>
        <begin position="293"/>
        <end position="304"/>
    </location>
</feature>
<dbReference type="STRING" id="1884261.A0A5C3QYY5"/>
<reference evidence="9 10" key="1">
    <citation type="journal article" date="2019" name="Nat. Ecol. Evol.">
        <title>Megaphylogeny resolves global patterns of mushroom evolution.</title>
        <authorList>
            <person name="Varga T."/>
            <person name="Krizsan K."/>
            <person name="Foldi C."/>
            <person name="Dima B."/>
            <person name="Sanchez-Garcia M."/>
            <person name="Sanchez-Ramirez S."/>
            <person name="Szollosi G.J."/>
            <person name="Szarkandi J.G."/>
            <person name="Papp V."/>
            <person name="Albert L."/>
            <person name="Andreopoulos W."/>
            <person name="Angelini C."/>
            <person name="Antonin V."/>
            <person name="Barry K.W."/>
            <person name="Bougher N.L."/>
            <person name="Buchanan P."/>
            <person name="Buyck B."/>
            <person name="Bense V."/>
            <person name="Catcheside P."/>
            <person name="Chovatia M."/>
            <person name="Cooper J."/>
            <person name="Damon W."/>
            <person name="Desjardin D."/>
            <person name="Finy P."/>
            <person name="Geml J."/>
            <person name="Haridas S."/>
            <person name="Hughes K."/>
            <person name="Justo A."/>
            <person name="Karasinski D."/>
            <person name="Kautmanova I."/>
            <person name="Kiss B."/>
            <person name="Kocsube S."/>
            <person name="Kotiranta H."/>
            <person name="LaButti K.M."/>
            <person name="Lechner B.E."/>
            <person name="Liimatainen K."/>
            <person name="Lipzen A."/>
            <person name="Lukacs Z."/>
            <person name="Mihaltcheva S."/>
            <person name="Morgado L.N."/>
            <person name="Niskanen T."/>
            <person name="Noordeloos M.E."/>
            <person name="Ohm R.A."/>
            <person name="Ortiz-Santana B."/>
            <person name="Ovrebo C."/>
            <person name="Racz N."/>
            <person name="Riley R."/>
            <person name="Savchenko A."/>
            <person name="Shiryaev A."/>
            <person name="Soop K."/>
            <person name="Spirin V."/>
            <person name="Szebenyi C."/>
            <person name="Tomsovsky M."/>
            <person name="Tulloss R.E."/>
            <person name="Uehling J."/>
            <person name="Grigoriev I.V."/>
            <person name="Vagvolgyi C."/>
            <person name="Papp T."/>
            <person name="Martin F.M."/>
            <person name="Miettinen O."/>
            <person name="Hibbett D.S."/>
            <person name="Nagy L.G."/>
        </authorList>
    </citation>
    <scope>NUCLEOTIDE SEQUENCE [LARGE SCALE GENOMIC DNA]</scope>
    <source>
        <strain evidence="9 10">CBS 309.79</strain>
    </source>
</reference>
<feature type="compositionally biased region" description="Acidic residues" evidence="7">
    <location>
        <begin position="77"/>
        <end position="96"/>
    </location>
</feature>
<dbReference type="PANTHER" id="PTHR16684:SF11">
    <property type="entry name" value="CENTROMERE PROTEIN C"/>
    <property type="match status" value="1"/>
</dbReference>
<gene>
    <name evidence="9" type="ORF">BDV98DRAFT_652290</name>
</gene>
<feature type="compositionally biased region" description="Acidic residues" evidence="7">
    <location>
        <begin position="200"/>
        <end position="210"/>
    </location>
</feature>
<feature type="region of interest" description="Disordered" evidence="7">
    <location>
        <begin position="1"/>
        <end position="396"/>
    </location>
</feature>
<evidence type="ECO:0000256" key="2">
    <source>
        <dbReference type="ARBA" id="ARBA00010291"/>
    </source>
</evidence>
<dbReference type="InterPro" id="IPR025974">
    <property type="entry name" value="Mif2/CENP-C_cupin"/>
</dbReference>
<keyword evidence="4" id="KW-0539">Nucleus</keyword>
<protein>
    <recommendedName>
        <fullName evidence="6">CENP-C homolog</fullName>
    </recommendedName>
</protein>
<feature type="compositionally biased region" description="Acidic residues" evidence="7">
    <location>
        <begin position="250"/>
        <end position="264"/>
    </location>
</feature>
<dbReference type="GO" id="GO:0051382">
    <property type="term" value="P:kinetochore assembly"/>
    <property type="evidence" value="ECO:0007669"/>
    <property type="project" value="InterPro"/>
</dbReference>
<dbReference type="SUPFAM" id="SSF51182">
    <property type="entry name" value="RmlC-like cupins"/>
    <property type="match status" value="1"/>
</dbReference>
<name>A0A5C3QYY5_9AGAR</name>
<evidence type="ECO:0000259" key="8">
    <source>
        <dbReference type="Pfam" id="PF11699"/>
    </source>
</evidence>
<dbReference type="Proteomes" id="UP000305067">
    <property type="component" value="Unassembled WGS sequence"/>
</dbReference>
<evidence type="ECO:0000313" key="9">
    <source>
        <dbReference type="EMBL" id="TFL07235.1"/>
    </source>
</evidence>
<comment type="function">
    <text evidence="5">Component of the kinetochore, a multiprotein complex that assembles on centromeric DNA and attaches chromosomes to spindle microtubules, mediating chromosome segregation and sister chromatid segregation during meiosis and mitosis. Component of the inner kinetochore constitutive centromere-associated network (CCAN), which serves as a structural platform for outer kinetochore assembly.</text>
</comment>
<evidence type="ECO:0000256" key="5">
    <source>
        <dbReference type="ARBA" id="ARBA00057947"/>
    </source>
</evidence>
<evidence type="ECO:0000256" key="3">
    <source>
        <dbReference type="ARBA" id="ARBA00023125"/>
    </source>
</evidence>
<dbReference type="FunFam" id="2.60.120.10:FF:000033">
    <property type="entry name" value="Centromere protein C 1"/>
    <property type="match status" value="1"/>
</dbReference>
<evidence type="ECO:0000256" key="1">
    <source>
        <dbReference type="ARBA" id="ARBA00004123"/>
    </source>
</evidence>
<sequence>MPTSARKSSIGRDPQGNLRPYRGANPTTGRRTGIVVRDVQRADDGFEPFGDIMSQADARTPPKVKGRKKKQKAPSPVDEEEEEEYDEDDRTQDMDLESPVKYFASTSPRAASSVKRTITSSRSVRLSNGVDFDEVPSPSARSSSRPKSSANRSRAGPSRLSTSYATAHEDDREDSEDDQPATPSRRTNGGGNTSFAALGQDDDEMEDGFEENAQILPDSPGYDAPEDRPAPAPMSGRNKGKGRAQPAPDPEFEPEAMDVDDAEQQQDRSPSPVQSRKNKSRDDAEQAGATPGARRDKGKGRTPDPVEDEDMDMDVEGDIANGLQDVNLQPDSDGEQEEEEPPRKKPKKEPVKRKRPPPRTQEKENEVDFGDESQVHIKLDNGPDEGSYNSPSGVRRSRRYRYKPLDWWRLEKVVYGKSENGRPAMVPNITEICRKKKEEPQPLGAGKRKRANGSRAKSVKADRETATAEPARPENPEEGWDDETEMTAAVLEFGTKKEEIKKIAVPAKKIQLRQALNADWYFHKVFGDEEFIAAGRLTIPPGSRKPSKPTKDNTYIFYVIDGAVNLKIHKSSHVLASGATFMVPRGNTYFIENIGERDANLFFTQARKAGPAADEETERNTSVAAERSSEAPADNESPARGSRATTAAAAGGKRAESRVRTVKRAASLRT</sequence>
<feature type="compositionally biased region" description="Low complexity" evidence="7">
    <location>
        <begin position="136"/>
        <end position="155"/>
    </location>
</feature>
<feature type="region of interest" description="Disordered" evidence="7">
    <location>
        <begin position="608"/>
        <end position="670"/>
    </location>
</feature>
<dbReference type="Pfam" id="PF11699">
    <property type="entry name" value="CENP-C_C"/>
    <property type="match status" value="1"/>
</dbReference>
<keyword evidence="10" id="KW-1185">Reference proteome</keyword>
<feature type="compositionally biased region" description="Low complexity" evidence="7">
    <location>
        <begin position="639"/>
        <end position="652"/>
    </location>
</feature>
<dbReference type="GO" id="GO:0005634">
    <property type="term" value="C:nucleus"/>
    <property type="evidence" value="ECO:0007669"/>
    <property type="project" value="UniProtKB-SubCell"/>
</dbReference>
<keyword evidence="3" id="KW-0238">DNA-binding</keyword>
<feature type="compositionally biased region" description="Polar residues" evidence="7">
    <location>
        <begin position="104"/>
        <end position="126"/>
    </location>
</feature>
<dbReference type="GO" id="GO:0051455">
    <property type="term" value="P:spindle attachment to meiosis I kinetochore"/>
    <property type="evidence" value="ECO:0007669"/>
    <property type="project" value="TreeGrafter"/>
</dbReference>
<feature type="domain" description="Mif2/CENP-C cupin" evidence="8">
    <location>
        <begin position="522"/>
        <end position="605"/>
    </location>
</feature>
<organism evidence="9 10">
    <name type="scientific">Pterulicium gracile</name>
    <dbReference type="NCBI Taxonomy" id="1884261"/>
    <lineage>
        <taxon>Eukaryota</taxon>
        <taxon>Fungi</taxon>
        <taxon>Dikarya</taxon>
        <taxon>Basidiomycota</taxon>
        <taxon>Agaricomycotina</taxon>
        <taxon>Agaricomycetes</taxon>
        <taxon>Agaricomycetidae</taxon>
        <taxon>Agaricales</taxon>
        <taxon>Pleurotineae</taxon>
        <taxon>Pterulaceae</taxon>
        <taxon>Pterulicium</taxon>
    </lineage>
</organism>
<comment type="subcellular location">
    <subcellularLocation>
        <location evidence="1">Nucleus</location>
    </subcellularLocation>
</comment>
<feature type="compositionally biased region" description="Basic residues" evidence="7">
    <location>
        <begin position="344"/>
        <end position="357"/>
    </location>
</feature>
<dbReference type="Gene3D" id="2.60.120.10">
    <property type="entry name" value="Jelly Rolls"/>
    <property type="match status" value="1"/>
</dbReference>
<feature type="compositionally biased region" description="Acidic residues" evidence="7">
    <location>
        <begin position="305"/>
        <end position="317"/>
    </location>
</feature>
<evidence type="ECO:0000256" key="6">
    <source>
        <dbReference type="ARBA" id="ARBA00075033"/>
    </source>
</evidence>
<feature type="region of interest" description="Disordered" evidence="7">
    <location>
        <begin position="435"/>
        <end position="484"/>
    </location>
</feature>
<evidence type="ECO:0000256" key="4">
    <source>
        <dbReference type="ARBA" id="ARBA00023242"/>
    </source>
</evidence>
<dbReference type="InterPro" id="IPR028386">
    <property type="entry name" value="CENP-C/Mif2/cnp3"/>
</dbReference>
<feature type="compositionally biased region" description="Basic and acidic residues" evidence="7">
    <location>
        <begin position="459"/>
        <end position="475"/>
    </location>
</feature>
<dbReference type="AlphaFoldDB" id="A0A5C3QYY5"/>